<accession>A0AAE1CK56</accession>
<evidence type="ECO:0000256" key="1">
    <source>
        <dbReference type="SAM" id="MobiDB-lite"/>
    </source>
</evidence>
<feature type="region of interest" description="Disordered" evidence="1">
    <location>
        <begin position="1"/>
        <end position="70"/>
    </location>
</feature>
<gene>
    <name evidence="2" type="ORF">RRG08_042687</name>
</gene>
<sequence length="70" mass="7721">MLSSSRWRDLSSCPVNFDRGPGLSSPHTLIAPGRAPTCQQPPFSPTHQAAPHNRDKQVDTRSRLETGLRV</sequence>
<dbReference type="Proteomes" id="UP001283361">
    <property type="component" value="Unassembled WGS sequence"/>
</dbReference>
<feature type="compositionally biased region" description="Polar residues" evidence="1">
    <location>
        <begin position="37"/>
        <end position="47"/>
    </location>
</feature>
<organism evidence="2 3">
    <name type="scientific">Elysia crispata</name>
    <name type="common">lettuce slug</name>
    <dbReference type="NCBI Taxonomy" id="231223"/>
    <lineage>
        <taxon>Eukaryota</taxon>
        <taxon>Metazoa</taxon>
        <taxon>Spiralia</taxon>
        <taxon>Lophotrochozoa</taxon>
        <taxon>Mollusca</taxon>
        <taxon>Gastropoda</taxon>
        <taxon>Heterobranchia</taxon>
        <taxon>Euthyneura</taxon>
        <taxon>Panpulmonata</taxon>
        <taxon>Sacoglossa</taxon>
        <taxon>Placobranchoidea</taxon>
        <taxon>Plakobranchidae</taxon>
        <taxon>Elysia</taxon>
    </lineage>
</organism>
<protein>
    <submittedName>
        <fullName evidence="2">Uncharacterized protein</fullName>
    </submittedName>
</protein>
<dbReference type="EMBL" id="JAWDGP010007852">
    <property type="protein sequence ID" value="KAK3702699.1"/>
    <property type="molecule type" value="Genomic_DNA"/>
</dbReference>
<evidence type="ECO:0000313" key="3">
    <source>
        <dbReference type="Proteomes" id="UP001283361"/>
    </source>
</evidence>
<comment type="caution">
    <text evidence="2">The sequence shown here is derived from an EMBL/GenBank/DDBJ whole genome shotgun (WGS) entry which is preliminary data.</text>
</comment>
<proteinExistence type="predicted"/>
<evidence type="ECO:0000313" key="2">
    <source>
        <dbReference type="EMBL" id="KAK3702699.1"/>
    </source>
</evidence>
<reference evidence="2" key="1">
    <citation type="journal article" date="2023" name="G3 (Bethesda)">
        <title>A reference genome for the long-term kleptoplast-retaining sea slug Elysia crispata morphotype clarki.</title>
        <authorList>
            <person name="Eastman K.E."/>
            <person name="Pendleton A.L."/>
            <person name="Shaikh M.A."/>
            <person name="Suttiyut T."/>
            <person name="Ogas R."/>
            <person name="Tomko P."/>
            <person name="Gavelis G."/>
            <person name="Widhalm J.R."/>
            <person name="Wisecaver J.H."/>
        </authorList>
    </citation>
    <scope>NUCLEOTIDE SEQUENCE</scope>
    <source>
        <strain evidence="2">ECLA1</strain>
    </source>
</reference>
<feature type="compositionally biased region" description="Basic and acidic residues" evidence="1">
    <location>
        <begin position="52"/>
        <end position="70"/>
    </location>
</feature>
<keyword evidence="3" id="KW-1185">Reference proteome</keyword>
<dbReference type="AlphaFoldDB" id="A0AAE1CK56"/>
<name>A0AAE1CK56_9GAST</name>